<proteinExistence type="predicted"/>
<dbReference type="SUPFAM" id="SSF56801">
    <property type="entry name" value="Acetyl-CoA synthetase-like"/>
    <property type="match status" value="1"/>
</dbReference>
<evidence type="ECO:0000313" key="3">
    <source>
        <dbReference type="Proteomes" id="UP000316242"/>
    </source>
</evidence>
<organism evidence="2 3">
    <name type="scientific">Glutamicibacter nicotianae</name>
    <name type="common">Arthrobacter nicotianae</name>
    <dbReference type="NCBI Taxonomy" id="37929"/>
    <lineage>
        <taxon>Bacteria</taxon>
        <taxon>Bacillati</taxon>
        <taxon>Actinomycetota</taxon>
        <taxon>Actinomycetes</taxon>
        <taxon>Micrococcales</taxon>
        <taxon>Micrococcaceae</taxon>
        <taxon>Glutamicibacter</taxon>
    </lineage>
</organism>
<feature type="compositionally biased region" description="Pro residues" evidence="1">
    <location>
        <begin position="43"/>
        <end position="52"/>
    </location>
</feature>
<sequence>MEPRVPPLQDPLRFRTALPQRTDTHFSEGTDPISMDNGQTPAPDAPIHPPQFPSGALAPPARTLMDILQATAKAHPGAPASDDGQRVESYAEFLDEVKDKARRLHEQGLGAGDRIGVLAHR</sequence>
<dbReference type="EMBL" id="BJNE01000006">
    <property type="protein sequence ID" value="GEC12666.1"/>
    <property type="molecule type" value="Genomic_DNA"/>
</dbReference>
<comment type="caution">
    <text evidence="2">The sequence shown here is derived from an EMBL/GenBank/DDBJ whole genome shotgun (WGS) entry which is preliminary data.</text>
</comment>
<dbReference type="Gene3D" id="3.40.50.12780">
    <property type="entry name" value="N-terminal domain of ligase-like"/>
    <property type="match status" value="1"/>
</dbReference>
<evidence type="ECO:0008006" key="4">
    <source>
        <dbReference type="Google" id="ProtNLM"/>
    </source>
</evidence>
<gene>
    <name evidence="2" type="ORF">ANI01nite_18690</name>
</gene>
<keyword evidence="3" id="KW-1185">Reference proteome</keyword>
<protein>
    <recommendedName>
        <fullName evidence="4">AMP-dependent synthetase/ligase domain-containing protein</fullName>
    </recommendedName>
</protein>
<evidence type="ECO:0000256" key="1">
    <source>
        <dbReference type="SAM" id="MobiDB-lite"/>
    </source>
</evidence>
<feature type="region of interest" description="Disordered" evidence="1">
    <location>
        <begin position="1"/>
        <end position="58"/>
    </location>
</feature>
<accession>A0ABQ0RLH3</accession>
<reference evidence="2 3" key="1">
    <citation type="submission" date="2019-06" db="EMBL/GenBank/DDBJ databases">
        <title>Whole genome shotgun sequence of Glutamicibacter nicotianae NBRC 14234.</title>
        <authorList>
            <person name="Hosoyama A."/>
            <person name="Uohara A."/>
            <person name="Ohji S."/>
            <person name="Ichikawa N."/>
        </authorList>
    </citation>
    <scope>NUCLEOTIDE SEQUENCE [LARGE SCALE GENOMIC DNA]</scope>
    <source>
        <strain evidence="2 3">NBRC 14234</strain>
    </source>
</reference>
<dbReference type="Proteomes" id="UP000316242">
    <property type="component" value="Unassembled WGS sequence"/>
</dbReference>
<dbReference type="InterPro" id="IPR042099">
    <property type="entry name" value="ANL_N_sf"/>
</dbReference>
<evidence type="ECO:0000313" key="2">
    <source>
        <dbReference type="EMBL" id="GEC12666.1"/>
    </source>
</evidence>
<name>A0ABQ0RLH3_GLUNI</name>